<gene>
    <name evidence="1" type="ORF">DFP72DRAFT_1073971</name>
</gene>
<sequence>MGNLKRDIQIYKALRERTSPIHHFIPSRPNKFALHCADLKIKNKNPPAPTSVMSSHSIDGLIYHSHNGTVTPSSSAAGVHSPVYSPHGTPLAHIWDTVIDPISLIVGSGVPDYSSIEVGRLYLHGPAGFTPNPDGRTDGASLSPGAVLVAVPPGSTDADTARQVSEEIFALLDQHGVDDAMVEWHEAVITMF</sequence>
<organism evidence="1 2">
    <name type="scientific">Ephemerocybe angulata</name>
    <dbReference type="NCBI Taxonomy" id="980116"/>
    <lineage>
        <taxon>Eukaryota</taxon>
        <taxon>Fungi</taxon>
        <taxon>Dikarya</taxon>
        <taxon>Basidiomycota</taxon>
        <taxon>Agaricomycotina</taxon>
        <taxon>Agaricomycetes</taxon>
        <taxon>Agaricomycetidae</taxon>
        <taxon>Agaricales</taxon>
        <taxon>Agaricineae</taxon>
        <taxon>Psathyrellaceae</taxon>
        <taxon>Ephemerocybe</taxon>
    </lineage>
</organism>
<accession>A0A8H6HLW8</accession>
<dbReference type="AlphaFoldDB" id="A0A8H6HLW8"/>
<evidence type="ECO:0000313" key="1">
    <source>
        <dbReference type="EMBL" id="KAF6748617.1"/>
    </source>
</evidence>
<proteinExistence type="predicted"/>
<dbReference type="OrthoDB" id="3364808at2759"/>
<name>A0A8H6HLW8_9AGAR</name>
<reference evidence="1 2" key="1">
    <citation type="submission" date="2020-07" db="EMBL/GenBank/DDBJ databases">
        <title>Comparative genomics of pyrophilous fungi reveals a link between fire events and developmental genes.</title>
        <authorList>
            <consortium name="DOE Joint Genome Institute"/>
            <person name="Steindorff A.S."/>
            <person name="Carver A."/>
            <person name="Calhoun S."/>
            <person name="Stillman K."/>
            <person name="Liu H."/>
            <person name="Lipzen A."/>
            <person name="Pangilinan J."/>
            <person name="Labutti K."/>
            <person name="Bruns T.D."/>
            <person name="Grigoriev I.V."/>
        </authorList>
    </citation>
    <scope>NUCLEOTIDE SEQUENCE [LARGE SCALE GENOMIC DNA]</scope>
    <source>
        <strain evidence="1 2">CBS 144469</strain>
    </source>
</reference>
<evidence type="ECO:0000313" key="2">
    <source>
        <dbReference type="Proteomes" id="UP000521943"/>
    </source>
</evidence>
<protein>
    <submittedName>
        <fullName evidence="1">Uncharacterized protein</fullName>
    </submittedName>
</protein>
<comment type="caution">
    <text evidence="1">The sequence shown here is derived from an EMBL/GenBank/DDBJ whole genome shotgun (WGS) entry which is preliminary data.</text>
</comment>
<dbReference type="EMBL" id="JACGCI010000069">
    <property type="protein sequence ID" value="KAF6748617.1"/>
    <property type="molecule type" value="Genomic_DNA"/>
</dbReference>
<dbReference type="Proteomes" id="UP000521943">
    <property type="component" value="Unassembled WGS sequence"/>
</dbReference>
<keyword evidence="2" id="KW-1185">Reference proteome</keyword>